<keyword evidence="12" id="KW-0732">Signal</keyword>
<dbReference type="Gene3D" id="2.170.130.10">
    <property type="entry name" value="TonB-dependent receptor, plug domain"/>
    <property type="match status" value="1"/>
</dbReference>
<gene>
    <name evidence="15" type="ORF">SNE35_00250</name>
</gene>
<dbReference type="Gene3D" id="2.40.170.20">
    <property type="entry name" value="TonB-dependent receptor, beta-barrel domain"/>
    <property type="match status" value="1"/>
</dbReference>
<reference evidence="15 16" key="1">
    <citation type="submission" date="2023-11" db="EMBL/GenBank/DDBJ databases">
        <title>Paucibacter sp. nov., isolated from fresh soil in Korea.</title>
        <authorList>
            <person name="Le N.T.T."/>
        </authorList>
    </citation>
    <scope>NUCLEOTIDE SEQUENCE [LARGE SCALE GENOMIC DNA]</scope>
    <source>
        <strain evidence="15 16">R3-3</strain>
    </source>
</reference>
<dbReference type="Pfam" id="PF00593">
    <property type="entry name" value="TonB_dep_Rec_b-barrel"/>
    <property type="match status" value="1"/>
</dbReference>
<dbReference type="EMBL" id="JAXCLA010000001">
    <property type="protein sequence ID" value="MDY0742910.1"/>
    <property type="molecule type" value="Genomic_DNA"/>
</dbReference>
<protein>
    <submittedName>
        <fullName evidence="15">TonB-dependent receptor</fullName>
    </submittedName>
</protein>
<dbReference type="Proteomes" id="UP001285263">
    <property type="component" value="Unassembled WGS sequence"/>
</dbReference>
<keyword evidence="6 11" id="KW-0798">TonB box</keyword>
<keyword evidence="8 15" id="KW-0675">Receptor</keyword>
<keyword evidence="5 10" id="KW-0812">Transmembrane</keyword>
<dbReference type="InterPro" id="IPR036942">
    <property type="entry name" value="Beta-barrel_TonB_sf"/>
</dbReference>
<evidence type="ECO:0000256" key="6">
    <source>
        <dbReference type="ARBA" id="ARBA00023077"/>
    </source>
</evidence>
<feature type="chain" id="PRO_5046001017" evidence="12">
    <location>
        <begin position="23"/>
        <end position="712"/>
    </location>
</feature>
<keyword evidence="4 10" id="KW-1134">Transmembrane beta strand</keyword>
<name>A0ABU5D9G3_9BURK</name>
<keyword evidence="3 10" id="KW-0813">Transport</keyword>
<dbReference type="SUPFAM" id="SSF56935">
    <property type="entry name" value="Porins"/>
    <property type="match status" value="1"/>
</dbReference>
<keyword evidence="16" id="KW-1185">Reference proteome</keyword>
<evidence type="ECO:0000256" key="8">
    <source>
        <dbReference type="ARBA" id="ARBA00023170"/>
    </source>
</evidence>
<comment type="similarity">
    <text evidence="2 10 11">Belongs to the TonB-dependent receptor family.</text>
</comment>
<evidence type="ECO:0000259" key="13">
    <source>
        <dbReference type="Pfam" id="PF00593"/>
    </source>
</evidence>
<feature type="signal peptide" evidence="12">
    <location>
        <begin position="1"/>
        <end position="22"/>
    </location>
</feature>
<evidence type="ECO:0000259" key="14">
    <source>
        <dbReference type="Pfam" id="PF07715"/>
    </source>
</evidence>
<keyword evidence="9 10" id="KW-0998">Cell outer membrane</keyword>
<dbReference type="InterPro" id="IPR039426">
    <property type="entry name" value="TonB-dep_rcpt-like"/>
</dbReference>
<proteinExistence type="inferred from homology"/>
<keyword evidence="7 10" id="KW-0472">Membrane</keyword>
<dbReference type="InterPro" id="IPR000531">
    <property type="entry name" value="Beta-barrel_TonB"/>
</dbReference>
<evidence type="ECO:0000256" key="3">
    <source>
        <dbReference type="ARBA" id="ARBA00022448"/>
    </source>
</evidence>
<evidence type="ECO:0000313" key="16">
    <source>
        <dbReference type="Proteomes" id="UP001285263"/>
    </source>
</evidence>
<dbReference type="CDD" id="cd01347">
    <property type="entry name" value="ligand_gated_channel"/>
    <property type="match status" value="1"/>
</dbReference>
<dbReference type="Pfam" id="PF07715">
    <property type="entry name" value="Plug"/>
    <property type="match status" value="1"/>
</dbReference>
<evidence type="ECO:0000256" key="2">
    <source>
        <dbReference type="ARBA" id="ARBA00009810"/>
    </source>
</evidence>
<organism evidence="15 16">
    <name type="scientific">Roseateles agri</name>
    <dbReference type="NCBI Taxonomy" id="3098619"/>
    <lineage>
        <taxon>Bacteria</taxon>
        <taxon>Pseudomonadati</taxon>
        <taxon>Pseudomonadota</taxon>
        <taxon>Betaproteobacteria</taxon>
        <taxon>Burkholderiales</taxon>
        <taxon>Sphaerotilaceae</taxon>
        <taxon>Roseateles</taxon>
    </lineage>
</organism>
<feature type="domain" description="TonB-dependent receptor plug" evidence="14">
    <location>
        <begin position="56"/>
        <end position="153"/>
    </location>
</feature>
<evidence type="ECO:0000256" key="10">
    <source>
        <dbReference type="PROSITE-ProRule" id="PRU01360"/>
    </source>
</evidence>
<dbReference type="NCBIfam" id="TIGR01783">
    <property type="entry name" value="TonB-siderophor"/>
    <property type="match status" value="1"/>
</dbReference>
<evidence type="ECO:0000256" key="4">
    <source>
        <dbReference type="ARBA" id="ARBA00022452"/>
    </source>
</evidence>
<evidence type="ECO:0000256" key="1">
    <source>
        <dbReference type="ARBA" id="ARBA00004571"/>
    </source>
</evidence>
<dbReference type="InterPro" id="IPR037066">
    <property type="entry name" value="Plug_dom_sf"/>
</dbReference>
<evidence type="ECO:0000256" key="12">
    <source>
        <dbReference type="SAM" id="SignalP"/>
    </source>
</evidence>
<evidence type="ECO:0000256" key="7">
    <source>
        <dbReference type="ARBA" id="ARBA00023136"/>
    </source>
</evidence>
<evidence type="ECO:0000256" key="5">
    <source>
        <dbReference type="ARBA" id="ARBA00022692"/>
    </source>
</evidence>
<feature type="domain" description="TonB-dependent receptor-like beta-barrel" evidence="13">
    <location>
        <begin position="266"/>
        <end position="678"/>
    </location>
</feature>
<dbReference type="InterPro" id="IPR012910">
    <property type="entry name" value="Plug_dom"/>
</dbReference>
<dbReference type="PANTHER" id="PTHR32552">
    <property type="entry name" value="FERRICHROME IRON RECEPTOR-RELATED"/>
    <property type="match status" value="1"/>
</dbReference>
<sequence length="712" mass="77875">MATRFTRTALAAALLAAMAAQAQQEQQQALPAITVTGRSADTTPVQLGGFGDVPLAKLPMQATALSSDRLKDLGVDALAGLASIDASVGDSYNAEGYISYLSIRGFTIDNRFNYRRDGLPINAETALPLDNKSSVEILKGTSGMQAGTSAPGGLVNLVVKRPQAVDSTVLSLGYTQPGTVEASIDWNKRLSSDLGLRVNASAAHLDPQLRDAEGHRQMLAAAIEWKARPGTLVEAEFELSHQSQPDQAAFSMLGDRVPDPKSVDPRLNLNNQSWTQPTVFDGRTGSLRITQQLNEDWRAQVHAGVQRLRTDDHLAFPFGCLAADGTYYADRYCPNGDFDLYDFRSDGERRDSSALDLSLSGKFNTAGMRHELTAGVLFSRFKSRFGDEVYTLVGTGNVSGQVQLPDAIEPYAGNTNRDERSTELYLRDSIQLGADWQAWLGLRHTSLHRESALTDGSERTSYPQSFTTPWLGLSYAISHELMAYASWGEGIESNVVPNRPIYSNRGQALPAMKSRQVEAGLKAGTRAVDWSLAVFDIRQPAWRDNCDGTGDAGSCTTVADGRAHHRGIEASADLKWRGGGVLGSVMRLRARNEDGAVDPTLNGQQPVNVPQTMLKLQARQDLLPGVQLQGGLVYEGRRAVLPDNSVFIPGWTRLDLGARIEQNWGSQLLVWRAGIDNLADRRAWRESPYQYDHVYLYPLAPRTFRASLEIRL</sequence>
<dbReference type="RefSeq" id="WP_320420719.1">
    <property type="nucleotide sequence ID" value="NZ_JAXCLA010000001.1"/>
</dbReference>
<comment type="subcellular location">
    <subcellularLocation>
        <location evidence="1 10">Cell outer membrane</location>
        <topology evidence="1 10">Multi-pass membrane protein</topology>
    </subcellularLocation>
</comment>
<dbReference type="PANTHER" id="PTHR32552:SF83">
    <property type="entry name" value="BLR3904 PROTEIN"/>
    <property type="match status" value="1"/>
</dbReference>
<dbReference type="InterPro" id="IPR010105">
    <property type="entry name" value="TonB_sidphr_rcpt"/>
</dbReference>
<evidence type="ECO:0000256" key="9">
    <source>
        <dbReference type="ARBA" id="ARBA00023237"/>
    </source>
</evidence>
<accession>A0ABU5D9G3</accession>
<dbReference type="PROSITE" id="PS52016">
    <property type="entry name" value="TONB_DEPENDENT_REC_3"/>
    <property type="match status" value="1"/>
</dbReference>
<evidence type="ECO:0000313" key="15">
    <source>
        <dbReference type="EMBL" id="MDY0742910.1"/>
    </source>
</evidence>
<comment type="caution">
    <text evidence="15">The sequence shown here is derived from an EMBL/GenBank/DDBJ whole genome shotgun (WGS) entry which is preliminary data.</text>
</comment>
<evidence type="ECO:0000256" key="11">
    <source>
        <dbReference type="RuleBase" id="RU003357"/>
    </source>
</evidence>